<accession>G3XRF7</accession>
<dbReference type="AlphaFoldDB" id="G3XRF7"/>
<dbReference type="HOGENOM" id="CLU_1602320_0_0_1"/>
<gene>
    <name evidence="2" type="ORF">ASPNIDRAFT_35553</name>
</gene>
<proteinExistence type="predicted"/>
<reference evidence="2 3" key="1">
    <citation type="journal article" date="2011" name="Genome Res.">
        <title>Comparative genomics of citric-acid-producing Aspergillus niger ATCC 1015 versus enzyme-producing CBS 513.88.</title>
        <authorList>
            <person name="Andersen M.R."/>
            <person name="Salazar M.P."/>
            <person name="Schaap P.J."/>
            <person name="van de Vondervoort P.J."/>
            <person name="Culley D."/>
            <person name="Thykaer J."/>
            <person name="Frisvad J.C."/>
            <person name="Nielsen K.F."/>
            <person name="Albang R."/>
            <person name="Albermann K."/>
            <person name="Berka R.M."/>
            <person name="Braus G.H."/>
            <person name="Braus-Stromeyer S.A."/>
            <person name="Corrochano L.M."/>
            <person name="Dai Z."/>
            <person name="van Dijck P.W."/>
            <person name="Hofmann G."/>
            <person name="Lasure L.L."/>
            <person name="Magnuson J.K."/>
            <person name="Menke H."/>
            <person name="Meijer M."/>
            <person name="Meijer S.L."/>
            <person name="Nielsen J.B."/>
            <person name="Nielsen M.L."/>
            <person name="van Ooyen A.J."/>
            <person name="Pel H.J."/>
            <person name="Poulsen L."/>
            <person name="Samson R.A."/>
            <person name="Stam H."/>
            <person name="Tsang A."/>
            <person name="van den Brink J.M."/>
            <person name="Atkins A."/>
            <person name="Aerts A."/>
            <person name="Shapiro H."/>
            <person name="Pangilinan J."/>
            <person name="Salamov A."/>
            <person name="Lou Y."/>
            <person name="Lindquist E."/>
            <person name="Lucas S."/>
            <person name="Grimwood J."/>
            <person name="Grigoriev I.V."/>
            <person name="Kubicek C.P."/>
            <person name="Martinez D."/>
            <person name="van Peij N.N."/>
            <person name="Roubos J.A."/>
            <person name="Nielsen J."/>
            <person name="Baker S.E."/>
        </authorList>
    </citation>
    <scope>NUCLEOTIDE SEQUENCE [LARGE SCALE GENOMIC DNA]</scope>
    <source>
        <strain evidence="3">ATCC 1015 / CBS 113.46 / FGSC A1144 / LSHB Ac4 / NCTC 3858a / NRRL 328 / USDA 3528.7</strain>
    </source>
</reference>
<feature type="region of interest" description="Disordered" evidence="1">
    <location>
        <begin position="42"/>
        <end position="76"/>
    </location>
</feature>
<protein>
    <submittedName>
        <fullName evidence="2">Uncharacterized protein</fullName>
    </submittedName>
</protein>
<comment type="caution">
    <text evidence="2">The sequence shown here is derived from an EMBL/GenBank/DDBJ whole genome shotgun (WGS) entry which is preliminary data.</text>
</comment>
<dbReference type="EMBL" id="ACJE01000004">
    <property type="protein sequence ID" value="EHA27013.1"/>
    <property type="molecule type" value="Genomic_DNA"/>
</dbReference>
<sequence length="166" mass="18661">MRKRAFVVVDDDVFHSVCDRWSKSGCVVFLKKRLYDAFEVDDEESLEDNDDEVDDEGEEGVDDALEDADEEGEEEGKITAMREPELGREGPHIFNGCSFYVLLAVGATADYYVYIAQPPSMISACSPKVPLKAKMLKCAHLRVWGATEPFCTGVGRWTAYHLLRID</sequence>
<evidence type="ECO:0000256" key="1">
    <source>
        <dbReference type="SAM" id="MobiDB-lite"/>
    </source>
</evidence>
<name>G3XRF7_ASPNA</name>
<evidence type="ECO:0000313" key="3">
    <source>
        <dbReference type="Proteomes" id="UP000009038"/>
    </source>
</evidence>
<dbReference type="Proteomes" id="UP000009038">
    <property type="component" value="Unassembled WGS sequence"/>
</dbReference>
<feature type="compositionally biased region" description="Acidic residues" evidence="1">
    <location>
        <begin position="42"/>
        <end position="74"/>
    </location>
</feature>
<organism evidence="2 3">
    <name type="scientific">Aspergillus niger (strain ATCC 1015 / CBS 113.46 / FGSC A1144 / LSHB Ac4 / NCTC 3858a / NRRL 328 / USDA 3528.7)</name>
    <dbReference type="NCBI Taxonomy" id="380704"/>
    <lineage>
        <taxon>Eukaryota</taxon>
        <taxon>Fungi</taxon>
        <taxon>Dikarya</taxon>
        <taxon>Ascomycota</taxon>
        <taxon>Pezizomycotina</taxon>
        <taxon>Eurotiomycetes</taxon>
        <taxon>Eurotiomycetidae</taxon>
        <taxon>Eurotiales</taxon>
        <taxon>Aspergillaceae</taxon>
        <taxon>Aspergillus</taxon>
        <taxon>Aspergillus subgen. Circumdati</taxon>
    </lineage>
</organism>
<evidence type="ECO:0000313" key="2">
    <source>
        <dbReference type="EMBL" id="EHA27013.1"/>
    </source>
</evidence>